<reference evidence="7" key="1">
    <citation type="submission" date="2025-08" db="UniProtKB">
        <authorList>
            <consortium name="RefSeq"/>
        </authorList>
    </citation>
    <scope>IDENTIFICATION</scope>
</reference>
<dbReference type="InterPro" id="IPR032640">
    <property type="entry name" value="AMPK1_CBM"/>
</dbReference>
<dbReference type="RefSeq" id="XP_014671822.1">
    <property type="nucleotide sequence ID" value="XM_014816336.1"/>
</dbReference>
<protein>
    <recommendedName>
        <fullName evidence="3">5'-AMP-activated protein kinase subunit beta-1</fullName>
    </recommendedName>
</protein>
<sequence length="290" mass="31684">MGNTAGKKEGVGDDYAPSPKDDFQFDFTQPSAGGRRGRYQQGGFDEPMDEYAPSRTLGSAFSDLQPIQRPRARTISTGTTISAHALPTVFRWDGGGKKVLIAGSFNGWKTKIQMVKSTENFMTIIELAEGEHQYKFCVDGDWKHDPKQPVVNNNLGSVNNVVSVKKTDFEVFEALAVDSSKDGHGLAAGVVSGSPPGEYSQEIPVKTAHERSSGPPILPPHLLQVILNKDTPVSCEPSLLPEPHHVMLNHLYALSIKVDKRGTSYYGKTPHTSHYTANVENSIPQVPRGW</sequence>
<dbReference type="Pfam" id="PF04739">
    <property type="entry name" value="AMPKBI"/>
    <property type="match status" value="1"/>
</dbReference>
<evidence type="ECO:0000256" key="3">
    <source>
        <dbReference type="ARBA" id="ARBA00040010"/>
    </source>
</evidence>
<feature type="region of interest" description="Disordered" evidence="4">
    <location>
        <begin position="1"/>
        <end position="46"/>
    </location>
</feature>
<name>A0ABM1EI01_PRICU</name>
<evidence type="ECO:0000313" key="6">
    <source>
        <dbReference type="Proteomes" id="UP000695022"/>
    </source>
</evidence>
<evidence type="ECO:0000313" key="7">
    <source>
        <dbReference type="RefSeq" id="XP_014671822.1"/>
    </source>
</evidence>
<gene>
    <name evidence="7" type="primary">LOC106812451</name>
</gene>
<evidence type="ECO:0000256" key="4">
    <source>
        <dbReference type="SAM" id="MobiDB-lite"/>
    </source>
</evidence>
<dbReference type="CDD" id="cd02859">
    <property type="entry name" value="E_set_AMPKbeta_like_N"/>
    <property type="match status" value="1"/>
</dbReference>
<dbReference type="Gene3D" id="6.20.250.60">
    <property type="match status" value="1"/>
</dbReference>
<dbReference type="SUPFAM" id="SSF81296">
    <property type="entry name" value="E set domains"/>
    <property type="match status" value="1"/>
</dbReference>
<dbReference type="Gene3D" id="2.60.40.10">
    <property type="entry name" value="Immunoglobulins"/>
    <property type="match status" value="1"/>
</dbReference>
<dbReference type="Proteomes" id="UP000695022">
    <property type="component" value="Unplaced"/>
</dbReference>
<dbReference type="InterPro" id="IPR037256">
    <property type="entry name" value="ASC_dom_sf"/>
</dbReference>
<dbReference type="SMART" id="SM01010">
    <property type="entry name" value="AMPKBI"/>
    <property type="match status" value="1"/>
</dbReference>
<dbReference type="InterPro" id="IPR006828">
    <property type="entry name" value="ASC_dom"/>
</dbReference>
<evidence type="ECO:0000259" key="5">
    <source>
        <dbReference type="SMART" id="SM01010"/>
    </source>
</evidence>
<dbReference type="PANTHER" id="PTHR10343">
    <property type="entry name" value="5'-AMP-ACTIVATED PROTEIN KINASE , BETA SUBUNIT"/>
    <property type="match status" value="1"/>
</dbReference>
<dbReference type="Pfam" id="PF16561">
    <property type="entry name" value="AMPK1_CBM"/>
    <property type="match status" value="1"/>
</dbReference>
<dbReference type="InterPro" id="IPR013783">
    <property type="entry name" value="Ig-like_fold"/>
</dbReference>
<proteinExistence type="inferred from homology"/>
<organism evidence="6 7">
    <name type="scientific">Priapulus caudatus</name>
    <name type="common">Priapulid worm</name>
    <dbReference type="NCBI Taxonomy" id="37621"/>
    <lineage>
        <taxon>Eukaryota</taxon>
        <taxon>Metazoa</taxon>
        <taxon>Ecdysozoa</taxon>
        <taxon>Scalidophora</taxon>
        <taxon>Priapulida</taxon>
        <taxon>Priapulimorpha</taxon>
        <taxon>Priapulimorphida</taxon>
        <taxon>Priapulidae</taxon>
        <taxon>Priapulus</taxon>
    </lineage>
</organism>
<evidence type="ECO:0000256" key="2">
    <source>
        <dbReference type="ARBA" id="ARBA00025180"/>
    </source>
</evidence>
<dbReference type="SUPFAM" id="SSF160219">
    <property type="entry name" value="AMPKBI-like"/>
    <property type="match status" value="1"/>
</dbReference>
<dbReference type="PANTHER" id="PTHR10343:SF84">
    <property type="entry name" value="5'-AMP-ACTIVATED PROTEIN KINASE SUBUNIT BETA-1"/>
    <property type="match status" value="1"/>
</dbReference>
<dbReference type="InterPro" id="IPR014756">
    <property type="entry name" value="Ig_E-set"/>
</dbReference>
<accession>A0ABM1EI01</accession>
<dbReference type="InterPro" id="IPR050827">
    <property type="entry name" value="CRP1_MDG1_kinase"/>
</dbReference>
<keyword evidence="6" id="KW-1185">Reference proteome</keyword>
<dbReference type="GeneID" id="106812451"/>
<evidence type="ECO:0000256" key="1">
    <source>
        <dbReference type="ARBA" id="ARBA00010926"/>
    </source>
</evidence>
<comment type="similarity">
    <text evidence="1">Belongs to the 5'-AMP-activated protein kinase beta subunit family.</text>
</comment>
<comment type="function">
    <text evidence="2">Non-catalytic subunit of AMP-activated protein kinase (AMPK), an energy sensor protein kinase that plays a key role in regulating cellular energy metabolism. In response to reduction of intracellular ATP levels, AMPK activates energy-producing pathways and inhibits energy-consuming processes: inhibits protein, carbohydrate and lipid biosynthesis, as well as cell growth and proliferation. AMPK acts via direct phosphorylation of metabolic enzymes, and by longer-term effects via phosphorylation of transcription regulators. Also acts as a regulator of cellular polarity by remodeling the actin cytoskeleton; probably by indirectly activating myosin. Beta non-catalytic subunit acts as a scaffold on which the AMPK complex assembles, via its C-terminus that bridges alpha (PRKAA1 or PRKAA2) and gamma subunits (PRKAG1, PRKAG2 or PRKAG3).</text>
</comment>
<feature type="compositionally biased region" description="Basic and acidic residues" evidence="4">
    <location>
        <begin position="1"/>
        <end position="11"/>
    </location>
</feature>
<feature type="domain" description="Association with the SNF1 complex (ASC)" evidence="5">
    <location>
        <begin position="192"/>
        <end position="269"/>
    </location>
</feature>